<keyword evidence="2" id="KW-1185">Reference proteome</keyword>
<sequence length="57" mass="6781">MRTKKQSETPVQRFQIFFRGNHLGWIHRASQREAMRDVRDIFPLDDLTLVPVREEGA</sequence>
<name>A0AA48GWB8_9BACT</name>
<evidence type="ECO:0000313" key="2">
    <source>
        <dbReference type="Proteomes" id="UP001228113"/>
    </source>
</evidence>
<dbReference type="EMBL" id="AP027081">
    <property type="protein sequence ID" value="BDU76855.1"/>
    <property type="molecule type" value="Genomic_DNA"/>
</dbReference>
<gene>
    <name evidence="1" type="ORF">METESE_18130</name>
</gene>
<organism evidence="1 2">
    <name type="scientific">Mesoterricola sediminis</name>
    <dbReference type="NCBI Taxonomy" id="2927980"/>
    <lineage>
        <taxon>Bacteria</taxon>
        <taxon>Pseudomonadati</taxon>
        <taxon>Acidobacteriota</taxon>
        <taxon>Holophagae</taxon>
        <taxon>Holophagales</taxon>
        <taxon>Holophagaceae</taxon>
        <taxon>Mesoterricola</taxon>
    </lineage>
</organism>
<dbReference type="Proteomes" id="UP001228113">
    <property type="component" value="Chromosome"/>
</dbReference>
<reference evidence="1" key="1">
    <citation type="journal article" date="2023" name="Int. J. Syst. Evol. Microbiol.">
        <title>Mesoterricola silvestris gen. nov., sp. nov., Mesoterricola sediminis sp. nov., Geothrix oryzae sp. nov., Geothrix edaphica sp. nov., Geothrix rubra sp. nov., and Geothrix limicola sp. nov., six novel members of Acidobacteriota isolated from soils.</title>
        <authorList>
            <person name="Itoh H."/>
            <person name="Sugisawa Y."/>
            <person name="Mise K."/>
            <person name="Xu Z."/>
            <person name="Kuniyasu M."/>
            <person name="Ushijima N."/>
            <person name="Kawano K."/>
            <person name="Kobayashi E."/>
            <person name="Shiratori Y."/>
            <person name="Masuda Y."/>
            <person name="Senoo K."/>
        </authorList>
    </citation>
    <scope>NUCLEOTIDE SEQUENCE</scope>
    <source>
        <strain evidence="1">W786</strain>
    </source>
</reference>
<evidence type="ECO:0000313" key="1">
    <source>
        <dbReference type="EMBL" id="BDU76855.1"/>
    </source>
</evidence>
<accession>A0AA48GWB8</accession>
<proteinExistence type="predicted"/>
<protein>
    <submittedName>
        <fullName evidence="1">Uncharacterized protein</fullName>
    </submittedName>
</protein>
<dbReference type="AlphaFoldDB" id="A0AA48GWB8"/>
<dbReference type="RefSeq" id="WP_316411549.1">
    <property type="nucleotide sequence ID" value="NZ_AP027081.1"/>
</dbReference>
<dbReference type="KEGG" id="msea:METESE_18130"/>